<dbReference type="SUPFAM" id="SSF90257">
    <property type="entry name" value="Myosin rod fragments"/>
    <property type="match status" value="1"/>
</dbReference>
<feature type="coiled-coil region" evidence="1">
    <location>
        <begin position="231"/>
        <end position="322"/>
    </location>
</feature>
<feature type="coiled-coil region" evidence="1">
    <location>
        <begin position="668"/>
        <end position="869"/>
    </location>
</feature>
<evidence type="ECO:0000313" key="3">
    <source>
        <dbReference type="EMBL" id="KAJ1196352.1"/>
    </source>
</evidence>
<accession>A0AAV7V8F3</accession>
<evidence type="ECO:0008006" key="5">
    <source>
        <dbReference type="Google" id="ProtNLM"/>
    </source>
</evidence>
<protein>
    <recommendedName>
        <fullName evidence="5">Coiled-coil domain-containing protein 30</fullName>
    </recommendedName>
</protein>
<dbReference type="AlphaFoldDB" id="A0AAV7V8F3"/>
<dbReference type="PANTHER" id="PTHR34479:SF1">
    <property type="entry name" value="COILED-COIL DOMAIN-CONTAINING PROTEIN 30"/>
    <property type="match status" value="1"/>
</dbReference>
<feature type="coiled-coil region" evidence="1">
    <location>
        <begin position="567"/>
        <end position="643"/>
    </location>
</feature>
<feature type="region of interest" description="Disordered" evidence="2">
    <location>
        <begin position="1125"/>
        <end position="1149"/>
    </location>
</feature>
<feature type="coiled-coil region" evidence="1">
    <location>
        <begin position="997"/>
        <end position="1045"/>
    </location>
</feature>
<dbReference type="InterPro" id="IPR031476">
    <property type="entry name" value="DUF4686"/>
</dbReference>
<proteinExistence type="predicted"/>
<keyword evidence="4" id="KW-1185">Reference proteome</keyword>
<dbReference type="PANTHER" id="PTHR34479">
    <property type="entry name" value="COILED-COIL DOMAIN-CONTAINING PROTEIN 30"/>
    <property type="match status" value="1"/>
</dbReference>
<comment type="caution">
    <text evidence="3">The sequence shown here is derived from an EMBL/GenBank/DDBJ whole genome shotgun (WGS) entry which is preliminary data.</text>
</comment>
<dbReference type="Proteomes" id="UP001066276">
    <property type="component" value="Chromosome 2_1"/>
</dbReference>
<keyword evidence="1" id="KW-0175">Coiled coil</keyword>
<name>A0AAV7V8F3_PLEWA</name>
<feature type="coiled-coil region" evidence="1">
    <location>
        <begin position="86"/>
        <end position="155"/>
    </location>
</feature>
<dbReference type="Pfam" id="PF15742">
    <property type="entry name" value="DUF4686"/>
    <property type="match status" value="1"/>
</dbReference>
<organism evidence="3 4">
    <name type="scientific">Pleurodeles waltl</name>
    <name type="common">Iberian ribbed newt</name>
    <dbReference type="NCBI Taxonomy" id="8319"/>
    <lineage>
        <taxon>Eukaryota</taxon>
        <taxon>Metazoa</taxon>
        <taxon>Chordata</taxon>
        <taxon>Craniata</taxon>
        <taxon>Vertebrata</taxon>
        <taxon>Euteleostomi</taxon>
        <taxon>Amphibia</taxon>
        <taxon>Batrachia</taxon>
        <taxon>Caudata</taxon>
        <taxon>Salamandroidea</taxon>
        <taxon>Salamandridae</taxon>
        <taxon>Pleurodelinae</taxon>
        <taxon>Pleurodeles</taxon>
    </lineage>
</organism>
<gene>
    <name evidence="3" type="ORF">NDU88_000223</name>
</gene>
<sequence length="1149" mass="133897">MMEQVKSENAWEDVQRALKETGLDPSTSAEECLCHLWHLYQRSEGKLSSINHDLHLLRQQQAEEMKDVERYVDHVRMLTAERDIPTSDFEKENEQLRTELQQLRLHYDAQLKEVEEMLDQEGLEEITHSSPNEQIAYLLVERATLLEKLEQAEEKLGLHFGSFREAQLKDELQLIHHTLEEQLQQQRPSLYETKETLIQNPWKKLFGLYKDSTTTETSMYDEEFVKEKKLREFVERDLEEASQRLQMAHAEIRRLTDELDMKKQVHDTFESQELQKAKERNNRLDKEILALRNRVRSLDSERKEYMELIEKLNLSINQCQKEKQEVLTHQTGKLVAQSASLVLQNAQTESSAKDVVPPVTQEQPWPSDEAIHRQCQAQIVERDCKNNELLHKIQKIQREFDELVERNEELESILGETQNQRKEEKENFECDIDGLERKILHLEDQLSQLRTSAEKPSTKNQEVATERKQTSDFQQMFMSKEDSVEILESTLAAEREWRQQLELDLEAAQKALRNEKETTHLSEESNSLKHLNKDQNISHEFKNGISAPSRSPFKDLAAGRGALGEIVEGLEKEKVELTLAISESKHKFDSLQRQLYEGMVEKEKLFNENVQLCHDLNNMRHELQSKKEETAQLRQQLAEAQSQILKSPNSEVAVDCGGKVYQPGDSLLQQQQEEMRQLRQDFHRAQNLCIAAEKEMRHERDKNLSLQKNNNILQQENTKGKGELKHIQQKLADSSKLCASLEADLEQSQQKVKELQVDLLKQQQTSKTQATLQEKLSLAASKGSDAEKRILELEQLLKESQHQLCLTEARILRENRFEAEAREHQENENKLKRQLKEEQLNRKLSDQTVEELQQQIKSLRDRVTSLAQKNTELQFKVQQQESKLRIIDDNHKTTFSEHLDCQSNNQKLVEQLSLVQQEKEKLHIEYERGQKHLDEYIRKYNEKQLRYKAKLCRAKELHVQEIEQCNLHIKQLVGELALIRSQAEKEQVWVRKATTENEILLQEKRDLLVQINECEEMEKSSRWDIASLESRLYHMEEENRQLQDSVFRLTSQVGAFERMIKNMQTLNLEEMKNVLPSECLLLAGNSLSLPNVSCPAAGRPDCSGSLKAIHDAKYEETVNGLKASLSLSPSQPSEMGYLNVTTPRTTAEP</sequence>
<evidence type="ECO:0000313" key="4">
    <source>
        <dbReference type="Proteomes" id="UP001066276"/>
    </source>
</evidence>
<dbReference type="InterPro" id="IPR052825">
    <property type="entry name" value="CCD-Prefoldin_beta-like"/>
</dbReference>
<dbReference type="EMBL" id="JANPWB010000003">
    <property type="protein sequence ID" value="KAJ1196352.1"/>
    <property type="molecule type" value="Genomic_DNA"/>
</dbReference>
<evidence type="ECO:0000256" key="2">
    <source>
        <dbReference type="SAM" id="MobiDB-lite"/>
    </source>
</evidence>
<evidence type="ECO:0000256" key="1">
    <source>
        <dbReference type="SAM" id="Coils"/>
    </source>
</evidence>
<reference evidence="3" key="1">
    <citation type="journal article" date="2022" name="bioRxiv">
        <title>Sequencing and chromosome-scale assembly of the giantPleurodeles waltlgenome.</title>
        <authorList>
            <person name="Brown T."/>
            <person name="Elewa A."/>
            <person name="Iarovenko S."/>
            <person name="Subramanian E."/>
            <person name="Araus A.J."/>
            <person name="Petzold A."/>
            <person name="Susuki M."/>
            <person name="Suzuki K.-i.T."/>
            <person name="Hayashi T."/>
            <person name="Toyoda A."/>
            <person name="Oliveira C."/>
            <person name="Osipova E."/>
            <person name="Leigh N.D."/>
            <person name="Simon A."/>
            <person name="Yun M.H."/>
        </authorList>
    </citation>
    <scope>NUCLEOTIDE SEQUENCE</scope>
    <source>
        <strain evidence="3">20211129_DDA</strain>
        <tissue evidence="3">Liver</tissue>
    </source>
</reference>
<feature type="region of interest" description="Disordered" evidence="2">
    <location>
        <begin position="515"/>
        <end position="534"/>
    </location>
</feature>
<feature type="region of interest" description="Disordered" evidence="2">
    <location>
        <begin position="449"/>
        <end position="470"/>
    </location>
</feature>